<accession>A0A5N5TBP0</accession>
<evidence type="ECO:0000313" key="5">
    <source>
        <dbReference type="EMBL" id="KAB7504073.1"/>
    </source>
</evidence>
<organism evidence="5 6">
    <name type="scientific">Armadillidium nasatum</name>
    <dbReference type="NCBI Taxonomy" id="96803"/>
    <lineage>
        <taxon>Eukaryota</taxon>
        <taxon>Metazoa</taxon>
        <taxon>Ecdysozoa</taxon>
        <taxon>Arthropoda</taxon>
        <taxon>Crustacea</taxon>
        <taxon>Multicrustacea</taxon>
        <taxon>Malacostraca</taxon>
        <taxon>Eumalacostraca</taxon>
        <taxon>Peracarida</taxon>
        <taxon>Isopoda</taxon>
        <taxon>Oniscidea</taxon>
        <taxon>Crinocheta</taxon>
        <taxon>Armadillidiidae</taxon>
        <taxon>Armadillidium</taxon>
    </lineage>
</organism>
<dbReference type="FunFam" id="3.40.630.30:FF:000064">
    <property type="entry name" value="GNAT family acetyltransferase"/>
    <property type="match status" value="1"/>
</dbReference>
<dbReference type="Pfam" id="PF00583">
    <property type="entry name" value="Acetyltransf_1"/>
    <property type="match status" value="1"/>
</dbReference>
<reference evidence="5 6" key="1">
    <citation type="journal article" date="2019" name="PLoS Biol.">
        <title>Sex chromosomes control vertical transmission of feminizing Wolbachia symbionts in an isopod.</title>
        <authorList>
            <person name="Becking T."/>
            <person name="Chebbi M.A."/>
            <person name="Giraud I."/>
            <person name="Moumen B."/>
            <person name="Laverre T."/>
            <person name="Caubet Y."/>
            <person name="Peccoud J."/>
            <person name="Gilbert C."/>
            <person name="Cordaux R."/>
        </authorList>
    </citation>
    <scope>NUCLEOTIDE SEQUENCE [LARGE SCALE GENOMIC DNA]</scope>
    <source>
        <strain evidence="5">ANa2</strain>
        <tissue evidence="5">Whole body excluding digestive tract and cuticle</tissue>
    </source>
</reference>
<evidence type="ECO:0000259" key="4">
    <source>
        <dbReference type="PROSITE" id="PS51186"/>
    </source>
</evidence>
<dbReference type="GO" id="GO:0008080">
    <property type="term" value="F:N-acetyltransferase activity"/>
    <property type="evidence" value="ECO:0007669"/>
    <property type="project" value="TreeGrafter"/>
</dbReference>
<keyword evidence="3" id="KW-0012">Acyltransferase</keyword>
<name>A0A5N5TBP0_9CRUS</name>
<dbReference type="InterPro" id="IPR000182">
    <property type="entry name" value="GNAT_dom"/>
</dbReference>
<dbReference type="PANTHER" id="PTHR10545:SF29">
    <property type="entry name" value="GH14572P-RELATED"/>
    <property type="match status" value="1"/>
</dbReference>
<evidence type="ECO:0000256" key="3">
    <source>
        <dbReference type="ARBA" id="ARBA00023315"/>
    </source>
</evidence>
<dbReference type="AlphaFoldDB" id="A0A5N5TBP0"/>
<keyword evidence="6" id="KW-1185">Reference proteome</keyword>
<dbReference type="Gene3D" id="3.40.630.30">
    <property type="match status" value="1"/>
</dbReference>
<dbReference type="InterPro" id="IPR051016">
    <property type="entry name" value="Diverse_Substrate_AcTransf"/>
</dbReference>
<evidence type="ECO:0000256" key="1">
    <source>
        <dbReference type="ARBA" id="ARBA00008694"/>
    </source>
</evidence>
<proteinExistence type="inferred from homology"/>
<dbReference type="PROSITE" id="PS51186">
    <property type="entry name" value="GNAT"/>
    <property type="match status" value="1"/>
</dbReference>
<sequence>MVEFTIRKSVKEDCSAILDLIQELADYEKMSNGPKLKLETFVEDGFGKEAFYKCLVAEVNDENSDDKKIVGYSLYYFTYSTWEGKSIYMEDLYVTPKFRHNGIGESLWKAVVKAGLEKGCCRTDFTVLAWNTPSIEFYLKKGAYDLTTKEEWHLFRMNKDEMNKFCNE</sequence>
<dbReference type="EMBL" id="SEYY01003802">
    <property type="protein sequence ID" value="KAB7504073.1"/>
    <property type="molecule type" value="Genomic_DNA"/>
</dbReference>
<comment type="caution">
    <text evidence="5">The sequence shown here is derived from an EMBL/GenBank/DDBJ whole genome shotgun (WGS) entry which is preliminary data.</text>
</comment>
<evidence type="ECO:0000256" key="2">
    <source>
        <dbReference type="ARBA" id="ARBA00022679"/>
    </source>
</evidence>
<dbReference type="SUPFAM" id="SSF55729">
    <property type="entry name" value="Acyl-CoA N-acyltransferases (Nat)"/>
    <property type="match status" value="1"/>
</dbReference>
<dbReference type="Proteomes" id="UP000326759">
    <property type="component" value="Unassembled WGS sequence"/>
</dbReference>
<dbReference type="PANTHER" id="PTHR10545">
    <property type="entry name" value="DIAMINE N-ACETYLTRANSFERASE"/>
    <property type="match status" value="1"/>
</dbReference>
<protein>
    <submittedName>
        <fullName evidence="5">Diamine acetyltransferase 2</fullName>
    </submittedName>
</protein>
<dbReference type="OrthoDB" id="7305308at2759"/>
<dbReference type="CDD" id="cd04301">
    <property type="entry name" value="NAT_SF"/>
    <property type="match status" value="1"/>
</dbReference>
<dbReference type="InterPro" id="IPR016181">
    <property type="entry name" value="Acyl_CoA_acyltransferase"/>
</dbReference>
<evidence type="ECO:0000313" key="6">
    <source>
        <dbReference type="Proteomes" id="UP000326759"/>
    </source>
</evidence>
<gene>
    <name evidence="5" type="primary">SAT2_0</name>
    <name evidence="5" type="ORF">Anas_13502</name>
</gene>
<keyword evidence="2 5" id="KW-0808">Transferase</keyword>
<comment type="similarity">
    <text evidence="1">Belongs to the acetyltransferase family.</text>
</comment>
<feature type="domain" description="N-acetyltransferase" evidence="4">
    <location>
        <begin position="4"/>
        <end position="167"/>
    </location>
</feature>